<dbReference type="SUPFAM" id="SSF48452">
    <property type="entry name" value="TPR-like"/>
    <property type="match status" value="1"/>
</dbReference>
<dbReference type="NCBIfam" id="TIGR01460">
    <property type="entry name" value="HAD-SF-IIA"/>
    <property type="match status" value="1"/>
</dbReference>
<comment type="caution">
    <text evidence="2">The sequence shown here is derived from an EMBL/GenBank/DDBJ whole genome shotgun (WGS) entry which is preliminary data.</text>
</comment>
<evidence type="ECO:0000256" key="1">
    <source>
        <dbReference type="SAM" id="MobiDB-lite"/>
    </source>
</evidence>
<dbReference type="InterPro" id="IPR006357">
    <property type="entry name" value="HAD-SF_hydro_IIA"/>
</dbReference>
<feature type="region of interest" description="Disordered" evidence="1">
    <location>
        <begin position="1"/>
        <end position="83"/>
    </location>
</feature>
<name>A0ABP6LH59_9ACTN</name>
<dbReference type="InterPro" id="IPR023214">
    <property type="entry name" value="HAD_sf"/>
</dbReference>
<evidence type="ECO:0008006" key="4">
    <source>
        <dbReference type="Google" id="ProtNLM"/>
    </source>
</evidence>
<feature type="compositionally biased region" description="Gly residues" evidence="1">
    <location>
        <begin position="21"/>
        <end position="50"/>
    </location>
</feature>
<dbReference type="RefSeq" id="WP_344716857.1">
    <property type="nucleotide sequence ID" value="NZ_BAAAVS010000052.1"/>
</dbReference>
<keyword evidence="3" id="KW-1185">Reference proteome</keyword>
<reference evidence="3" key="1">
    <citation type="journal article" date="2019" name="Int. J. Syst. Evol. Microbiol.">
        <title>The Global Catalogue of Microorganisms (GCM) 10K type strain sequencing project: providing services to taxonomists for standard genome sequencing and annotation.</title>
        <authorList>
            <consortium name="The Broad Institute Genomics Platform"/>
            <consortium name="The Broad Institute Genome Sequencing Center for Infectious Disease"/>
            <person name="Wu L."/>
            <person name="Ma J."/>
        </authorList>
    </citation>
    <scope>NUCLEOTIDE SEQUENCE [LARGE SCALE GENOMIC DNA]</scope>
    <source>
        <strain evidence="3">JCM 14234</strain>
    </source>
</reference>
<sequence length="698" mass="70352">MSAGDSRPARGGRPDGDRQGGRSGGGRSGGGRPGSGAAGRPPGGRSGDGRPGARRPAGNAENASRARKHPDDPALPDDIAPADLDPAVRRDLRTLDKANADAVARHLVMVGRLADEDPVLALSHARAARNRASRIGVVRETVGIAAYHAGEWQEALSELRAARRILGGSALLPLIADCERGLGRPERALEIARGDDARSLTADDRLEMLIVEAGARLDLGEADKAVVTLQAADLAPGQTGPEATRLFYAYAEALLAAGRRDDAMTWFMNAASADVDDLTDAELRLVELADSPPGLPTGPEVSSAVAVVSPEVSAAVAVVSPEVSAAVPVVSPEVSAAVAVVSPEVSAAVPVASAAVPGVPSTVPTLAEEFDAVLLDLDGTVFAGHRPIPGAVEAVAELPHETVRYVTNNASRRPAQVAAHLCELGFSATPDQVVTSAQAGARLVAQQVPAGSTVLVVGTDGLAAEIGEVGLVPTRSADDAPRAVIQGHSPQTDWAALSEAALAIAAGAVWVATNVDTTLPSERGLLVGNGSMVAAVASATKASPLIAGKPALPLLRDAIASVGAANPLVVGDRLDTDIEGANAVGVDSLLVLTGVSSLRDVLAAPAARRPTHIGVTLGALTAPAALSAVGGRHRWTVTGRGSSLTIAADSDDADPLSAIPALVAQVWARGMSAQEAADLTVTSANSAVADLLGGLGVG</sequence>
<dbReference type="Pfam" id="PF13344">
    <property type="entry name" value="Hydrolase_6"/>
    <property type="match status" value="1"/>
</dbReference>
<dbReference type="PANTHER" id="PTHR19288">
    <property type="entry name" value="4-NITROPHENYLPHOSPHATASE-RELATED"/>
    <property type="match status" value="1"/>
</dbReference>
<dbReference type="Gene3D" id="1.25.40.10">
    <property type="entry name" value="Tetratricopeptide repeat domain"/>
    <property type="match status" value="1"/>
</dbReference>
<dbReference type="PANTHER" id="PTHR19288:SF95">
    <property type="entry name" value="D-GLYCEROL 3-PHOSPHATE PHOSPHATASE"/>
    <property type="match status" value="1"/>
</dbReference>
<gene>
    <name evidence="2" type="ORF">GCM10010528_24740</name>
</gene>
<accession>A0ABP6LH59</accession>
<feature type="compositionally biased region" description="Low complexity" evidence="1">
    <location>
        <begin position="1"/>
        <end position="11"/>
    </location>
</feature>
<dbReference type="Gene3D" id="3.40.50.1000">
    <property type="entry name" value="HAD superfamily/HAD-like"/>
    <property type="match status" value="2"/>
</dbReference>
<proteinExistence type="predicted"/>
<dbReference type="InterPro" id="IPR036412">
    <property type="entry name" value="HAD-like_sf"/>
</dbReference>
<dbReference type="Proteomes" id="UP001501035">
    <property type="component" value="Unassembled WGS sequence"/>
</dbReference>
<evidence type="ECO:0000313" key="2">
    <source>
        <dbReference type="EMBL" id="GAA3044432.1"/>
    </source>
</evidence>
<organism evidence="2 3">
    <name type="scientific">Gordonia defluvii</name>
    <dbReference type="NCBI Taxonomy" id="283718"/>
    <lineage>
        <taxon>Bacteria</taxon>
        <taxon>Bacillati</taxon>
        <taxon>Actinomycetota</taxon>
        <taxon>Actinomycetes</taxon>
        <taxon>Mycobacteriales</taxon>
        <taxon>Gordoniaceae</taxon>
        <taxon>Gordonia</taxon>
    </lineage>
</organism>
<dbReference type="Pfam" id="PF13242">
    <property type="entry name" value="Hydrolase_like"/>
    <property type="match status" value="1"/>
</dbReference>
<dbReference type="EMBL" id="BAAAVS010000052">
    <property type="protein sequence ID" value="GAA3044432.1"/>
    <property type="molecule type" value="Genomic_DNA"/>
</dbReference>
<protein>
    <recommendedName>
        <fullName evidence="4">HAD-IIA family hydrolase</fullName>
    </recommendedName>
</protein>
<dbReference type="InterPro" id="IPR011990">
    <property type="entry name" value="TPR-like_helical_dom_sf"/>
</dbReference>
<dbReference type="SUPFAM" id="SSF56784">
    <property type="entry name" value="HAD-like"/>
    <property type="match status" value="1"/>
</dbReference>
<evidence type="ECO:0000313" key="3">
    <source>
        <dbReference type="Proteomes" id="UP001501035"/>
    </source>
</evidence>